<protein>
    <recommendedName>
        <fullName evidence="2">DUF2971 domain-containing protein</fullName>
    </recommendedName>
</protein>
<organism evidence="1">
    <name type="scientific">Caulobacter sp. (strain K31)</name>
    <dbReference type="NCBI Taxonomy" id="366602"/>
    <lineage>
        <taxon>Bacteria</taxon>
        <taxon>Pseudomonadati</taxon>
        <taxon>Pseudomonadota</taxon>
        <taxon>Alphaproteobacteria</taxon>
        <taxon>Caulobacterales</taxon>
        <taxon>Caulobacteraceae</taxon>
        <taxon>Caulobacter</taxon>
    </lineage>
</organism>
<accession>B0T314</accession>
<dbReference type="Pfam" id="PF11185">
    <property type="entry name" value="DUF2971"/>
    <property type="match status" value="1"/>
</dbReference>
<dbReference type="STRING" id="366602.Caul_4716"/>
<evidence type="ECO:0008006" key="2">
    <source>
        <dbReference type="Google" id="ProtNLM"/>
    </source>
</evidence>
<dbReference type="AlphaFoldDB" id="B0T314"/>
<dbReference type="KEGG" id="cak:Caul_4716"/>
<dbReference type="InterPro" id="IPR021352">
    <property type="entry name" value="DUF2971"/>
</dbReference>
<evidence type="ECO:0000313" key="1">
    <source>
        <dbReference type="EMBL" id="ABZ73836.1"/>
    </source>
</evidence>
<dbReference type="HOGENOM" id="CLU_061528_1_0_5"/>
<dbReference type="EMBL" id="CP000927">
    <property type="protein sequence ID" value="ABZ73836.1"/>
    <property type="molecule type" value="Genomic_DNA"/>
</dbReference>
<proteinExistence type="predicted"/>
<name>B0T314_CAUSK</name>
<dbReference type="OrthoDB" id="9795560at2"/>
<sequence length="321" mass="35699">MTEEEAITAFADLVFPYSTRRFREVEEQGLKMAHYTTAESAALILKNRTLWLRNAQLMNDSSEVAHGSACLEAALHAGLGLRLENALNASHPGLFKAVAERVSAVDAQTRLQTYISSLSAHEPNNMLGRLSMWRAYGGQTAGVALIFNTEMFSIDSARLGIYSSPISYGTSDDLAVHLMEVIENIEKNKEILDNVPFESAKNILFNVLQFAALSHKHPAFEEEQEWRIIHSPLTEATAFISTSIQTVRGIPQMVCEIPLRDQPGLNAPWMNLDRLLDRIIIGPCAYPLQVAWAFREILRELGVPNPDSRVSIASIPLRQQG</sequence>
<gene>
    <name evidence="1" type="ordered locus">Caul_4716</name>
</gene>
<reference evidence="1" key="1">
    <citation type="submission" date="2008-01" db="EMBL/GenBank/DDBJ databases">
        <title>Complete sequence of chromosome of Caulobacter sp. K31.</title>
        <authorList>
            <consortium name="US DOE Joint Genome Institute"/>
            <person name="Copeland A."/>
            <person name="Lucas S."/>
            <person name="Lapidus A."/>
            <person name="Barry K."/>
            <person name="Glavina del Rio T."/>
            <person name="Dalin E."/>
            <person name="Tice H."/>
            <person name="Pitluck S."/>
            <person name="Bruce D."/>
            <person name="Goodwin L."/>
            <person name="Thompson L.S."/>
            <person name="Brettin T."/>
            <person name="Detter J.C."/>
            <person name="Han C."/>
            <person name="Schmutz J."/>
            <person name="Larimer F."/>
            <person name="Land M."/>
            <person name="Hauser L."/>
            <person name="Kyrpides N."/>
            <person name="Kim E."/>
            <person name="Stephens C."/>
            <person name="Richardson P."/>
        </authorList>
    </citation>
    <scope>NUCLEOTIDE SEQUENCE [LARGE SCALE GENOMIC DNA]</scope>
    <source>
        <strain evidence="1">K31</strain>
    </source>
</reference>
<dbReference type="eggNOG" id="ENOG502ZF5V">
    <property type="taxonomic scope" value="Bacteria"/>
</dbReference>